<feature type="non-terminal residue" evidence="1">
    <location>
        <position position="1"/>
    </location>
</feature>
<protein>
    <submittedName>
        <fullName evidence="1">Uncharacterized protein</fullName>
    </submittedName>
</protein>
<organism evidence="1 2">
    <name type="scientific">Callosobruchus maculatus</name>
    <name type="common">Southern cowpea weevil</name>
    <name type="synonym">Pulse bruchid</name>
    <dbReference type="NCBI Taxonomy" id="64391"/>
    <lineage>
        <taxon>Eukaryota</taxon>
        <taxon>Metazoa</taxon>
        <taxon>Ecdysozoa</taxon>
        <taxon>Arthropoda</taxon>
        <taxon>Hexapoda</taxon>
        <taxon>Insecta</taxon>
        <taxon>Pterygota</taxon>
        <taxon>Neoptera</taxon>
        <taxon>Endopterygota</taxon>
        <taxon>Coleoptera</taxon>
        <taxon>Polyphaga</taxon>
        <taxon>Cucujiformia</taxon>
        <taxon>Chrysomeloidea</taxon>
        <taxon>Chrysomelidae</taxon>
        <taxon>Bruchinae</taxon>
        <taxon>Bruchini</taxon>
        <taxon>Callosobruchus</taxon>
    </lineage>
</organism>
<name>A0A653BFY7_CALMS</name>
<evidence type="ECO:0000313" key="1">
    <source>
        <dbReference type="EMBL" id="VEN33925.1"/>
    </source>
</evidence>
<evidence type="ECO:0000313" key="2">
    <source>
        <dbReference type="Proteomes" id="UP000410492"/>
    </source>
</evidence>
<dbReference type="Proteomes" id="UP000410492">
    <property type="component" value="Unassembled WGS sequence"/>
</dbReference>
<dbReference type="AlphaFoldDB" id="A0A653BFY7"/>
<dbReference type="EMBL" id="CAACVG010000319">
    <property type="protein sequence ID" value="VEN33925.1"/>
    <property type="molecule type" value="Genomic_DNA"/>
</dbReference>
<gene>
    <name evidence="1" type="ORF">CALMAC_LOCUS300</name>
</gene>
<reference evidence="1 2" key="1">
    <citation type="submission" date="2019-01" db="EMBL/GenBank/DDBJ databases">
        <authorList>
            <person name="Sayadi A."/>
        </authorList>
    </citation>
    <scope>NUCLEOTIDE SEQUENCE [LARGE SCALE GENOMIC DNA]</scope>
</reference>
<proteinExistence type="predicted"/>
<accession>A0A653BFY7</accession>
<sequence length="81" mass="8817">EIFFGTAAAHALSPSVYQQTSSSLVCFLPLFRDRSSGTGGTSFFFCPSLPLPFRVGVPVTSSVLWDFLQQDIEVTVSLAKR</sequence>
<keyword evidence="2" id="KW-1185">Reference proteome</keyword>